<accession>A0ACC0W7H9</accession>
<reference evidence="1 2" key="1">
    <citation type="journal article" date="2022" name="bioRxiv">
        <title>The genome of the oomycete Peronosclerospora sorghi, a cosmopolitan pathogen of maize and sorghum, is inflated with dispersed pseudogenes.</title>
        <authorList>
            <person name="Fletcher K."/>
            <person name="Martin F."/>
            <person name="Isakeit T."/>
            <person name="Cavanaugh K."/>
            <person name="Magill C."/>
            <person name="Michelmore R."/>
        </authorList>
    </citation>
    <scope>NUCLEOTIDE SEQUENCE [LARGE SCALE GENOMIC DNA]</scope>
    <source>
        <strain evidence="1">P6</strain>
    </source>
</reference>
<evidence type="ECO:0000313" key="2">
    <source>
        <dbReference type="Proteomes" id="UP001163321"/>
    </source>
</evidence>
<dbReference type="Proteomes" id="UP001163321">
    <property type="component" value="Chromosome 3"/>
</dbReference>
<keyword evidence="2" id="KW-1185">Reference proteome</keyword>
<protein>
    <submittedName>
        <fullName evidence="1">Uncharacterized protein</fullName>
    </submittedName>
</protein>
<sequence>MMFTVVWPFLAVPAFFNNILEVQGDAFHLRCANRRPIPRRDTSIGECSTVLAYANIIGVTVISTPSRKAT</sequence>
<proteinExistence type="predicted"/>
<organism evidence="1 2">
    <name type="scientific">Peronosclerospora sorghi</name>
    <dbReference type="NCBI Taxonomy" id="230839"/>
    <lineage>
        <taxon>Eukaryota</taxon>
        <taxon>Sar</taxon>
        <taxon>Stramenopiles</taxon>
        <taxon>Oomycota</taxon>
        <taxon>Peronosporomycetes</taxon>
        <taxon>Peronosporales</taxon>
        <taxon>Peronosporaceae</taxon>
        <taxon>Peronosclerospora</taxon>
    </lineage>
</organism>
<dbReference type="EMBL" id="CM047582">
    <property type="protein sequence ID" value="KAI9914724.1"/>
    <property type="molecule type" value="Genomic_DNA"/>
</dbReference>
<name>A0ACC0W7H9_9STRA</name>
<comment type="caution">
    <text evidence="1">The sequence shown here is derived from an EMBL/GenBank/DDBJ whole genome shotgun (WGS) entry which is preliminary data.</text>
</comment>
<gene>
    <name evidence="1" type="ORF">PsorP6_008538</name>
</gene>
<evidence type="ECO:0000313" key="1">
    <source>
        <dbReference type="EMBL" id="KAI9914724.1"/>
    </source>
</evidence>